<reference evidence="4 5" key="1">
    <citation type="submission" date="2016-05" db="EMBL/GenBank/DDBJ databases">
        <title>Niabella ginsenosidivorans BS26 whole genome sequencing.</title>
        <authorList>
            <person name="Im W.T."/>
            <person name="Siddiqi M.Z."/>
        </authorList>
    </citation>
    <scope>NUCLEOTIDE SEQUENCE [LARGE SCALE GENOMIC DNA]</scope>
    <source>
        <strain evidence="4 5">BS26</strain>
    </source>
</reference>
<dbReference type="Gene3D" id="3.40.50.150">
    <property type="entry name" value="Vaccinia Virus protein VP39"/>
    <property type="match status" value="1"/>
</dbReference>
<proteinExistence type="predicted"/>
<gene>
    <name evidence="4" type="ORF">A8C56_03625</name>
</gene>
<dbReference type="Pfam" id="PF13649">
    <property type="entry name" value="Methyltransf_25"/>
    <property type="match status" value="1"/>
</dbReference>
<keyword evidence="2" id="KW-0808">Transferase</keyword>
<dbReference type="RefSeq" id="WP_067761562.1">
    <property type="nucleotide sequence ID" value="NZ_CP015772.1"/>
</dbReference>
<name>A0A1A9IAU3_9BACT</name>
<dbReference type="GO" id="GO:0032259">
    <property type="term" value="P:methylation"/>
    <property type="evidence" value="ECO:0007669"/>
    <property type="project" value="UniProtKB-KW"/>
</dbReference>
<evidence type="ECO:0000313" key="5">
    <source>
        <dbReference type="Proteomes" id="UP000077667"/>
    </source>
</evidence>
<dbReference type="Gene3D" id="1.10.150.290">
    <property type="entry name" value="S-adenosyl-L-methionine-dependent methyltransferases"/>
    <property type="match status" value="1"/>
</dbReference>
<dbReference type="Proteomes" id="UP000077667">
    <property type="component" value="Chromosome"/>
</dbReference>
<dbReference type="PANTHER" id="PTHR43861:SF1">
    <property type="entry name" value="TRANS-ACONITATE 2-METHYLTRANSFERASE"/>
    <property type="match status" value="1"/>
</dbReference>
<evidence type="ECO:0000313" key="4">
    <source>
        <dbReference type="EMBL" id="ANH83684.1"/>
    </source>
</evidence>
<dbReference type="GO" id="GO:0030798">
    <property type="term" value="F:trans-aconitate 2-methyltransferase activity"/>
    <property type="evidence" value="ECO:0007669"/>
    <property type="project" value="InterPro"/>
</dbReference>
<dbReference type="PANTHER" id="PTHR43861">
    <property type="entry name" value="TRANS-ACONITATE 2-METHYLTRANSFERASE-RELATED"/>
    <property type="match status" value="1"/>
</dbReference>
<evidence type="ECO:0000256" key="2">
    <source>
        <dbReference type="ARBA" id="ARBA00022679"/>
    </source>
</evidence>
<dbReference type="STRING" id="1176587.A8C56_03625"/>
<dbReference type="InterPro" id="IPR023149">
    <property type="entry name" value="Trans_acon_MeTrfase_C"/>
</dbReference>
<protein>
    <recommendedName>
        <fullName evidence="3">Methyltransferase domain-containing protein</fullName>
    </recommendedName>
</protein>
<dbReference type="InterPro" id="IPR029063">
    <property type="entry name" value="SAM-dependent_MTases_sf"/>
</dbReference>
<feature type="domain" description="Methyltransferase" evidence="3">
    <location>
        <begin position="37"/>
        <end position="126"/>
    </location>
</feature>
<keyword evidence="5" id="KW-1185">Reference proteome</keyword>
<dbReference type="InterPro" id="IPR041698">
    <property type="entry name" value="Methyltransf_25"/>
</dbReference>
<dbReference type="SUPFAM" id="SSF53335">
    <property type="entry name" value="S-adenosyl-L-methionine-dependent methyltransferases"/>
    <property type="match status" value="1"/>
</dbReference>
<dbReference type="CDD" id="cd02440">
    <property type="entry name" value="AdoMet_MTases"/>
    <property type="match status" value="1"/>
</dbReference>
<keyword evidence="1" id="KW-0489">Methyltransferase</keyword>
<dbReference type="EMBL" id="CP015772">
    <property type="protein sequence ID" value="ANH83684.1"/>
    <property type="molecule type" value="Genomic_DNA"/>
</dbReference>
<dbReference type="KEGG" id="nia:A8C56_03625"/>
<evidence type="ECO:0000256" key="1">
    <source>
        <dbReference type="ARBA" id="ARBA00022603"/>
    </source>
</evidence>
<sequence>MHYKDWDPDLYLKFGKERLQPSVDLVARIRIEQPQSIIDIGCGPGNSTQILRQRWPGSKITGLDHSVAMIEKAEQDYPNQEWIQADAGKDPIPGQYDIVFSNAAIQWIPHHADLLAKLKGLLNSGGALAVQLPLIFDMPVEYAIEEALERTGLREIRQAVKALLTVHSATEYYDILAGLFDPVEIWQTDYMHVMENPVAVLKMIRSTRLKPYLERMPDAANRSLFEQNVLEGIQKIYPVQQNGKLLFPFKRLFFIGYNY</sequence>
<evidence type="ECO:0000259" key="3">
    <source>
        <dbReference type="Pfam" id="PF13649"/>
    </source>
</evidence>
<organism evidence="4 5">
    <name type="scientific">Niabella ginsenosidivorans</name>
    <dbReference type="NCBI Taxonomy" id="1176587"/>
    <lineage>
        <taxon>Bacteria</taxon>
        <taxon>Pseudomonadati</taxon>
        <taxon>Bacteroidota</taxon>
        <taxon>Chitinophagia</taxon>
        <taxon>Chitinophagales</taxon>
        <taxon>Chitinophagaceae</taxon>
        <taxon>Niabella</taxon>
    </lineage>
</organism>
<accession>A0A1A9IAU3</accession>
<dbReference type="AlphaFoldDB" id="A0A1A9IAU3"/>